<organism evidence="2 3">
    <name type="scientific">Piscinibacterium candidicorallinum</name>
    <dbReference type="NCBI Taxonomy" id="1793872"/>
    <lineage>
        <taxon>Bacteria</taxon>
        <taxon>Pseudomonadati</taxon>
        <taxon>Pseudomonadota</taxon>
        <taxon>Betaproteobacteria</taxon>
        <taxon>Burkholderiales</taxon>
        <taxon>Piscinibacterium</taxon>
    </lineage>
</organism>
<comment type="caution">
    <text evidence="2">The sequence shown here is derived from an EMBL/GenBank/DDBJ whole genome shotgun (WGS) entry which is preliminary data.</text>
</comment>
<feature type="transmembrane region" description="Helical" evidence="1">
    <location>
        <begin position="66"/>
        <end position="88"/>
    </location>
</feature>
<feature type="transmembrane region" description="Helical" evidence="1">
    <location>
        <begin position="6"/>
        <end position="28"/>
    </location>
</feature>
<feature type="transmembrane region" description="Helical" evidence="1">
    <location>
        <begin position="293"/>
        <end position="315"/>
    </location>
</feature>
<feature type="transmembrane region" description="Helical" evidence="1">
    <location>
        <begin position="230"/>
        <end position="256"/>
    </location>
</feature>
<name>A0ABV7H2F0_9BURK</name>
<gene>
    <name evidence="2" type="ORF">ACFOEN_10555</name>
</gene>
<dbReference type="Proteomes" id="UP001595556">
    <property type="component" value="Unassembled WGS sequence"/>
</dbReference>
<feature type="transmembrane region" description="Helical" evidence="1">
    <location>
        <begin position="200"/>
        <end position="218"/>
    </location>
</feature>
<dbReference type="InterPro" id="IPR010293">
    <property type="entry name" value="Sbt_1"/>
</dbReference>
<sequence length="323" mass="34145">MPGFDLLLTNLLQPIVLAFLIGAVAGFVKSELELPEAVIKLLSIYLLFSLGMTGGRELAKADLGAVVPLLGITLLMTFAIPTVVYLIMRRLGRFDISNSAAIAAHYGSVSTATFFASIAFAKAMNTPAEGYMAAMVALMEFGVIYSLVIARVAMGQAKGGIHAGELMLSVIRGRGILLLAGGMLIGYIATDTQWQQISPFYESLFRGMLMLFLLEMGITAARQARAFKEVGVFMAGFGVLMPIVNGIAGVTLAHWVGLGVGGSFVFGAICASASFIDAPAACRASLPEANPGIYLTASLGVTLPFNLLFGLPLYYKYAQYLAA</sequence>
<reference evidence="3" key="1">
    <citation type="journal article" date="2019" name="Int. J. Syst. Evol. Microbiol.">
        <title>The Global Catalogue of Microorganisms (GCM) 10K type strain sequencing project: providing services to taxonomists for standard genome sequencing and annotation.</title>
        <authorList>
            <consortium name="The Broad Institute Genomics Platform"/>
            <consortium name="The Broad Institute Genome Sequencing Center for Infectious Disease"/>
            <person name="Wu L."/>
            <person name="Ma J."/>
        </authorList>
    </citation>
    <scope>NUCLEOTIDE SEQUENCE [LARGE SCALE GENOMIC DNA]</scope>
    <source>
        <strain evidence="3">KCTC 52168</strain>
    </source>
</reference>
<feature type="transmembrane region" description="Helical" evidence="1">
    <location>
        <begin position="132"/>
        <end position="154"/>
    </location>
</feature>
<protein>
    <submittedName>
        <fullName evidence="2">Sodium-dependent bicarbonate transport family permease</fullName>
    </submittedName>
</protein>
<keyword evidence="1" id="KW-0812">Transmembrane</keyword>
<feature type="transmembrane region" description="Helical" evidence="1">
    <location>
        <begin position="100"/>
        <end position="120"/>
    </location>
</feature>
<proteinExistence type="predicted"/>
<dbReference type="EMBL" id="JBHRTI010000004">
    <property type="protein sequence ID" value="MFC3148083.1"/>
    <property type="molecule type" value="Genomic_DNA"/>
</dbReference>
<dbReference type="PANTHER" id="PTHR40400">
    <property type="entry name" value="SLR1512 PROTEIN"/>
    <property type="match status" value="1"/>
</dbReference>
<evidence type="ECO:0000256" key="1">
    <source>
        <dbReference type="SAM" id="Phobius"/>
    </source>
</evidence>
<accession>A0ABV7H2F0</accession>
<keyword evidence="1" id="KW-1133">Transmembrane helix</keyword>
<feature type="transmembrane region" description="Helical" evidence="1">
    <location>
        <begin position="166"/>
        <end position="188"/>
    </location>
</feature>
<keyword evidence="3" id="KW-1185">Reference proteome</keyword>
<evidence type="ECO:0000313" key="2">
    <source>
        <dbReference type="EMBL" id="MFC3148083.1"/>
    </source>
</evidence>
<dbReference type="PANTHER" id="PTHR40400:SF1">
    <property type="entry name" value="SLR1512 PROTEIN"/>
    <property type="match status" value="1"/>
</dbReference>
<feature type="transmembrane region" description="Helical" evidence="1">
    <location>
        <begin position="37"/>
        <end position="54"/>
    </location>
</feature>
<dbReference type="RefSeq" id="WP_377303696.1">
    <property type="nucleotide sequence ID" value="NZ_CP180191.1"/>
</dbReference>
<dbReference type="Pfam" id="PF05982">
    <property type="entry name" value="Sbt_1"/>
    <property type="match status" value="1"/>
</dbReference>
<evidence type="ECO:0000313" key="3">
    <source>
        <dbReference type="Proteomes" id="UP001595556"/>
    </source>
</evidence>
<keyword evidence="1" id="KW-0472">Membrane</keyword>